<evidence type="ECO:0000256" key="6">
    <source>
        <dbReference type="ARBA" id="ARBA00022692"/>
    </source>
</evidence>
<dbReference type="SMART" id="SM00388">
    <property type="entry name" value="HisKA"/>
    <property type="match status" value="1"/>
</dbReference>
<evidence type="ECO:0000256" key="10">
    <source>
        <dbReference type="SAM" id="Phobius"/>
    </source>
</evidence>
<dbReference type="SMART" id="SM00304">
    <property type="entry name" value="HAMP"/>
    <property type="match status" value="1"/>
</dbReference>
<dbReference type="EC" id="2.7.13.3" evidence="3"/>
<dbReference type="InterPro" id="IPR036097">
    <property type="entry name" value="HisK_dim/P_sf"/>
</dbReference>
<dbReference type="Gene3D" id="6.10.340.10">
    <property type="match status" value="1"/>
</dbReference>
<dbReference type="InterPro" id="IPR005467">
    <property type="entry name" value="His_kinase_dom"/>
</dbReference>
<proteinExistence type="predicted"/>
<keyword evidence="8 10" id="KW-1133">Transmembrane helix</keyword>
<evidence type="ECO:0000256" key="2">
    <source>
        <dbReference type="ARBA" id="ARBA00004141"/>
    </source>
</evidence>
<dbReference type="PANTHER" id="PTHR45528">
    <property type="entry name" value="SENSOR HISTIDINE KINASE CPXA"/>
    <property type="match status" value="1"/>
</dbReference>
<feature type="domain" description="HAMP" evidence="12">
    <location>
        <begin position="156"/>
        <end position="208"/>
    </location>
</feature>
<comment type="caution">
    <text evidence="13">The sequence shown here is derived from an EMBL/GenBank/DDBJ whole genome shotgun (WGS) entry which is preliminary data.</text>
</comment>
<dbReference type="InterPro" id="IPR003660">
    <property type="entry name" value="HAMP_dom"/>
</dbReference>
<dbReference type="InterPro" id="IPR003594">
    <property type="entry name" value="HATPase_dom"/>
</dbReference>
<dbReference type="RefSeq" id="WP_128997196.1">
    <property type="nucleotide sequence ID" value="NZ_PDKN01000012.1"/>
</dbReference>
<dbReference type="GO" id="GO:0016020">
    <property type="term" value="C:membrane"/>
    <property type="evidence" value="ECO:0007669"/>
    <property type="project" value="UniProtKB-SubCell"/>
</dbReference>
<dbReference type="Gene3D" id="1.10.287.130">
    <property type="match status" value="1"/>
</dbReference>
<sequence length="404" mass="47461">MKNISISTFINIIFAVAFFAITLAFVLFVNLDKERYIISQHQRYMFIAESLLKRLQTYPSSEDLESMYDQFDVKEVKKRDKKLDIINNSELQLIKNSYIGRMRVYKADDNFYIYVQQLSYNLMLKDLQPKPYNFQIALFIYTLFFITFMMLYILLGRKLKPLKKLTKQIDQFSQGDINVKINAYSNDEIGKIARSFAKALEFIKNQSKSKNLFMRNMMHELKTPITKGMIIAETLPNVRDKEILQNAFERMNNIIKELSTVEKISSNILNLHKEKVEFFHLYTQTLKLMLTDALPITTRFEKFQACVDRDLFCIVLKNLLDNAVKFNTHGDVVARATKQKVEIISHGEPLKNELDYYTEPFSQEEKRSDGFGLGLYIVKTIVDLHGFKFKYTHQKGQNIFTIIF</sequence>
<dbReference type="PROSITE" id="PS50885">
    <property type="entry name" value="HAMP"/>
    <property type="match status" value="1"/>
</dbReference>
<gene>
    <name evidence="13" type="ORF">CRV04_12500</name>
</gene>
<evidence type="ECO:0000256" key="1">
    <source>
        <dbReference type="ARBA" id="ARBA00000085"/>
    </source>
</evidence>
<keyword evidence="9 10" id="KW-0472">Membrane</keyword>
<keyword evidence="4" id="KW-0597">Phosphoprotein</keyword>
<name>A0A4Q0XLL7_9BACT</name>
<dbReference type="EMBL" id="PDKN01000012">
    <property type="protein sequence ID" value="RXJ53769.1"/>
    <property type="molecule type" value="Genomic_DNA"/>
</dbReference>
<keyword evidence="14" id="KW-1185">Reference proteome</keyword>
<dbReference type="OrthoDB" id="9812241at2"/>
<evidence type="ECO:0000259" key="11">
    <source>
        <dbReference type="PROSITE" id="PS50109"/>
    </source>
</evidence>
<feature type="transmembrane region" description="Helical" evidence="10">
    <location>
        <begin position="12"/>
        <end position="31"/>
    </location>
</feature>
<evidence type="ECO:0000256" key="8">
    <source>
        <dbReference type="ARBA" id="ARBA00022989"/>
    </source>
</evidence>
<evidence type="ECO:0000259" key="12">
    <source>
        <dbReference type="PROSITE" id="PS50885"/>
    </source>
</evidence>
<dbReference type="InterPro" id="IPR050398">
    <property type="entry name" value="HssS/ArlS-like"/>
</dbReference>
<comment type="catalytic activity">
    <reaction evidence="1">
        <text>ATP + protein L-histidine = ADP + protein N-phospho-L-histidine.</text>
        <dbReference type="EC" id="2.7.13.3"/>
    </reaction>
</comment>
<dbReference type="Pfam" id="PF00672">
    <property type="entry name" value="HAMP"/>
    <property type="match status" value="1"/>
</dbReference>
<evidence type="ECO:0000313" key="13">
    <source>
        <dbReference type="EMBL" id="RXJ53769.1"/>
    </source>
</evidence>
<feature type="domain" description="Histidine kinase" evidence="11">
    <location>
        <begin position="216"/>
        <end position="404"/>
    </location>
</feature>
<evidence type="ECO:0000256" key="4">
    <source>
        <dbReference type="ARBA" id="ARBA00022553"/>
    </source>
</evidence>
<dbReference type="PANTHER" id="PTHR45528:SF12">
    <property type="entry name" value="SENSOR HISTIDINE KINASE ARSS"/>
    <property type="match status" value="1"/>
</dbReference>
<dbReference type="GO" id="GO:0000155">
    <property type="term" value="F:phosphorelay sensor kinase activity"/>
    <property type="evidence" value="ECO:0007669"/>
    <property type="project" value="InterPro"/>
</dbReference>
<evidence type="ECO:0000313" key="14">
    <source>
        <dbReference type="Proteomes" id="UP000290657"/>
    </source>
</evidence>
<dbReference type="SUPFAM" id="SSF47384">
    <property type="entry name" value="Homodimeric domain of signal transducing histidine kinase"/>
    <property type="match status" value="1"/>
</dbReference>
<dbReference type="Pfam" id="PF02518">
    <property type="entry name" value="HATPase_c"/>
    <property type="match status" value="1"/>
</dbReference>
<dbReference type="Gene3D" id="3.30.565.10">
    <property type="entry name" value="Histidine kinase-like ATPase, C-terminal domain"/>
    <property type="match status" value="1"/>
</dbReference>
<dbReference type="AlphaFoldDB" id="A0A4Q0XLL7"/>
<dbReference type="PROSITE" id="PS50109">
    <property type="entry name" value="HIS_KIN"/>
    <property type="match status" value="1"/>
</dbReference>
<dbReference type="InterPro" id="IPR036890">
    <property type="entry name" value="HATPase_C_sf"/>
</dbReference>
<dbReference type="InterPro" id="IPR047994">
    <property type="entry name" value="ArsS-like"/>
</dbReference>
<protein>
    <recommendedName>
        <fullName evidence="3">histidine kinase</fullName>
        <ecNumber evidence="3">2.7.13.3</ecNumber>
    </recommendedName>
</protein>
<comment type="subcellular location">
    <subcellularLocation>
        <location evidence="2">Membrane</location>
        <topology evidence="2">Multi-pass membrane protein</topology>
    </subcellularLocation>
</comment>
<reference evidence="13 14" key="1">
    <citation type="submission" date="2017-10" db="EMBL/GenBank/DDBJ databases">
        <title>Genomics of the genus Arcobacter.</title>
        <authorList>
            <person name="Perez-Cataluna A."/>
            <person name="Figueras M.J."/>
        </authorList>
    </citation>
    <scope>NUCLEOTIDE SEQUENCE [LARGE SCALE GENOMIC DNA]</scope>
    <source>
        <strain evidence="13 14">CECT 8987</strain>
    </source>
</reference>
<evidence type="ECO:0000256" key="9">
    <source>
        <dbReference type="ARBA" id="ARBA00023136"/>
    </source>
</evidence>
<evidence type="ECO:0000256" key="5">
    <source>
        <dbReference type="ARBA" id="ARBA00022679"/>
    </source>
</evidence>
<dbReference type="InterPro" id="IPR003661">
    <property type="entry name" value="HisK_dim/P_dom"/>
</dbReference>
<accession>A0A4Q0XLL7</accession>
<dbReference type="SUPFAM" id="SSF55874">
    <property type="entry name" value="ATPase domain of HSP90 chaperone/DNA topoisomerase II/histidine kinase"/>
    <property type="match status" value="1"/>
</dbReference>
<evidence type="ECO:0000256" key="7">
    <source>
        <dbReference type="ARBA" id="ARBA00022777"/>
    </source>
</evidence>
<keyword evidence="5" id="KW-0808">Transferase</keyword>
<dbReference type="SMART" id="SM00387">
    <property type="entry name" value="HATPase_c"/>
    <property type="match status" value="1"/>
</dbReference>
<keyword evidence="6 10" id="KW-0812">Transmembrane</keyword>
<feature type="transmembrane region" description="Helical" evidence="10">
    <location>
        <begin position="132"/>
        <end position="155"/>
    </location>
</feature>
<keyword evidence="7 13" id="KW-0418">Kinase</keyword>
<dbReference type="CDD" id="cd00082">
    <property type="entry name" value="HisKA"/>
    <property type="match status" value="1"/>
</dbReference>
<dbReference type="CDD" id="cd06225">
    <property type="entry name" value="HAMP"/>
    <property type="match status" value="1"/>
</dbReference>
<organism evidence="13 14">
    <name type="scientific">Candidatus Marinarcus aquaticus</name>
    <dbReference type="NCBI Taxonomy" id="2044504"/>
    <lineage>
        <taxon>Bacteria</taxon>
        <taxon>Pseudomonadati</taxon>
        <taxon>Campylobacterota</taxon>
        <taxon>Epsilonproteobacteria</taxon>
        <taxon>Campylobacterales</taxon>
        <taxon>Arcobacteraceae</taxon>
        <taxon>Candidatus Marinarcus</taxon>
    </lineage>
</organism>
<dbReference type="SUPFAM" id="SSF158472">
    <property type="entry name" value="HAMP domain-like"/>
    <property type="match status" value="1"/>
</dbReference>
<dbReference type="NCBIfam" id="NF038389">
    <property type="entry name" value="ArsS_fam_HK"/>
    <property type="match status" value="1"/>
</dbReference>
<dbReference type="Proteomes" id="UP000290657">
    <property type="component" value="Unassembled WGS sequence"/>
</dbReference>
<evidence type="ECO:0000256" key="3">
    <source>
        <dbReference type="ARBA" id="ARBA00012438"/>
    </source>
</evidence>